<feature type="domain" description="Aminoglycoside phosphotransferase" evidence="1">
    <location>
        <begin position="88"/>
        <end position="321"/>
    </location>
</feature>
<evidence type="ECO:0000313" key="3">
    <source>
        <dbReference type="Proteomes" id="UP001442841"/>
    </source>
</evidence>
<proteinExistence type="predicted"/>
<keyword evidence="3" id="KW-1185">Reference proteome</keyword>
<organism evidence="2 3">
    <name type="scientific">Ammonicoccus fulvus</name>
    <dbReference type="NCBI Taxonomy" id="3138240"/>
    <lineage>
        <taxon>Bacteria</taxon>
        <taxon>Bacillati</taxon>
        <taxon>Actinomycetota</taxon>
        <taxon>Actinomycetes</taxon>
        <taxon>Propionibacteriales</taxon>
        <taxon>Propionibacteriaceae</taxon>
        <taxon>Ammonicoccus</taxon>
    </lineage>
</organism>
<dbReference type="InterPro" id="IPR011009">
    <property type="entry name" value="Kinase-like_dom_sf"/>
</dbReference>
<dbReference type="Pfam" id="PF01636">
    <property type="entry name" value="APH"/>
    <property type="match status" value="1"/>
</dbReference>
<evidence type="ECO:0000259" key="1">
    <source>
        <dbReference type="Pfam" id="PF01636"/>
    </source>
</evidence>
<reference evidence="2 3" key="1">
    <citation type="submission" date="2024-04" db="EMBL/GenBank/DDBJ databases">
        <title>Isolation of an actinomycete strain from pig manure.</title>
        <authorList>
            <person name="Gong T."/>
            <person name="Yu Z."/>
            <person name="An M."/>
            <person name="Wei C."/>
            <person name="Yang W."/>
            <person name="Liu L."/>
        </authorList>
    </citation>
    <scope>NUCLEOTIDE SEQUENCE [LARGE SCALE GENOMIC DNA]</scope>
    <source>
        <strain evidence="2 3">ZF39</strain>
    </source>
</reference>
<name>A0ABZ3FMV7_9ACTN</name>
<evidence type="ECO:0000313" key="2">
    <source>
        <dbReference type="EMBL" id="XAN06145.1"/>
    </source>
</evidence>
<dbReference type="SUPFAM" id="SSF56112">
    <property type="entry name" value="Protein kinase-like (PK-like)"/>
    <property type="match status" value="1"/>
</dbReference>
<dbReference type="Proteomes" id="UP001442841">
    <property type="component" value="Chromosome"/>
</dbReference>
<dbReference type="EMBL" id="CP154795">
    <property type="protein sequence ID" value="XAN06145.1"/>
    <property type="molecule type" value="Genomic_DNA"/>
</dbReference>
<dbReference type="InterPro" id="IPR002575">
    <property type="entry name" value="Aminoglycoside_PTrfase"/>
</dbReference>
<dbReference type="Gene3D" id="3.90.1200.10">
    <property type="match status" value="1"/>
</dbReference>
<accession>A0ABZ3FMV7</accession>
<dbReference type="RefSeq" id="WP_425307577.1">
    <property type="nucleotide sequence ID" value="NZ_CP154795.1"/>
</dbReference>
<gene>
    <name evidence="2" type="ORF">AADG42_02105</name>
</gene>
<protein>
    <submittedName>
        <fullName evidence="2">Phosphotransferase</fullName>
    </submittedName>
</protein>
<sequence>MNASIAKTLAAALTEGVRAAGRSWHVRRAWPADLTDPGAGVVCELIGADGRVVGARLPAEPAGLVQVVPDDPALPPLSRLRAEGWTVLAHRLSKRAVLRHAEVPVFRKLAAPKATRRAMVRLDAVQRHLAAARSGGDRGVPIAPNPAHADPAAGILDLDPAPGVALRDLLTDPATGVEQAREAGRVLGSALVAMARIEAGPDDLPGHSLADEATVLARWTAAAARLALVDRVAAQTLDEESAAICRELYAAEGRESAPPAVLTHRDVHDGQALVNGAATPVLIDWDTACWADPCIDPANLLAHLDLLCEQVPEAGDRVAAATAGLWAGLLAGDHPALALPLRLELLRRASAARIAAVHAFRKGASRTVA</sequence>